<dbReference type="BioCyc" id="RHOM585394:G1H02-2918-MONOMER"/>
<dbReference type="HOGENOM" id="CLU_041143_0_0_9"/>
<name>G2T5P0_ROSHA</name>
<dbReference type="STRING" id="585394.RHOM_14650"/>
<sequence length="509" mass="55617">MAQFVKLVPENLKALREVNPRLMSYNVEFAEVTGGTFWKAYTPEQVAGTEEFHVAPSADGIAAMYKDLMQVYAPIDLYNEKLRSLAKELGTAWVRVSGTWATKTYYDFDNATGGIAPEGYLNVLTKEQWIGVLDFVKAIDAKLMISVANCPGLHSAEEPWNPSEAEKIFRLSKEHGVPIDGAEFANEPNMMEDTGFPAGYTPADYHRDQDLFFAWVRANYPECICIGPSSVGEGLTINGGDDNSKSGGIEQLVRENCSTTDLLEDTKEPLDVFSYHYYNGVSERLASVMPSGHWLADTAHTEAYLDVALNCARTYAPLRDKYCPGGEMWVTESGDAGGGGDTWASTYLDVFRTLNELAGFAAITDGVIFHNTLASSDYGFLAREVFDPRPNYFAVLLWNRLMGTTVYDTAEPLREGAHVFAHSRKDGKEGVVYLVINNSLTETTTVELPKSAERYTLAGEGGNVRAAVMTLNGKPLVLGAGNSLPELTPAAQEAGTVTLAPATCTFFVL</sequence>
<dbReference type="GO" id="GO:0004566">
    <property type="term" value="F:beta-glucuronidase activity"/>
    <property type="evidence" value="ECO:0007669"/>
    <property type="project" value="TreeGrafter"/>
</dbReference>
<dbReference type="eggNOG" id="ENOG502Z9F7">
    <property type="taxonomic scope" value="Bacteria"/>
</dbReference>
<evidence type="ECO:0000313" key="1">
    <source>
        <dbReference type="EMBL" id="AEN98036.1"/>
    </source>
</evidence>
<dbReference type="PANTHER" id="PTHR14363">
    <property type="entry name" value="HEPARANASE-RELATED"/>
    <property type="match status" value="1"/>
</dbReference>
<dbReference type="PANTHER" id="PTHR14363:SF17">
    <property type="entry name" value="HEPARANASE-LIKE PROTEIN 3"/>
    <property type="match status" value="1"/>
</dbReference>
<dbReference type="OrthoDB" id="366350at2"/>
<accession>G2T5P0</accession>
<reference evidence="1 2" key="1">
    <citation type="journal article" date="2015" name="Genome Announc.">
        <title>Complete genome sequence of the human gut symbiont Roseburia hominis.</title>
        <authorList>
            <person name="Travis A.J."/>
            <person name="Kelly D."/>
            <person name="Flint H.J."/>
            <person name="Aminov R.I."/>
        </authorList>
    </citation>
    <scope>NUCLEOTIDE SEQUENCE [LARGE SCALE GENOMIC DNA]</scope>
    <source>
        <strain evidence="2">DSM 16839 / JCM 17582 / NCIMB 14029 / A2-183</strain>
    </source>
</reference>
<dbReference type="SUPFAM" id="SSF51445">
    <property type="entry name" value="(Trans)glycosidases"/>
    <property type="match status" value="1"/>
</dbReference>
<dbReference type="Gene3D" id="3.20.20.80">
    <property type="entry name" value="Glycosidases"/>
    <property type="match status" value="1"/>
</dbReference>
<dbReference type="RefSeq" id="WP_014081000.1">
    <property type="nucleotide sequence ID" value="NC_015977.1"/>
</dbReference>
<keyword evidence="2" id="KW-1185">Reference proteome</keyword>
<proteinExistence type="predicted"/>
<gene>
    <name evidence="1" type="ordered locus">RHOM_14650</name>
</gene>
<dbReference type="Proteomes" id="UP000008178">
    <property type="component" value="Chromosome"/>
</dbReference>
<dbReference type="AlphaFoldDB" id="G2T5P0"/>
<dbReference type="GeneID" id="93724635"/>
<organism evidence="1 2">
    <name type="scientific">Roseburia hominis (strain DSM 16839 / JCM 17582 / NCIMB 14029 / A2-183)</name>
    <dbReference type="NCBI Taxonomy" id="585394"/>
    <lineage>
        <taxon>Bacteria</taxon>
        <taxon>Bacillati</taxon>
        <taxon>Bacillota</taxon>
        <taxon>Clostridia</taxon>
        <taxon>Lachnospirales</taxon>
        <taxon>Lachnospiraceae</taxon>
        <taxon>Roseburia</taxon>
    </lineage>
</organism>
<dbReference type="InterPro" id="IPR017853">
    <property type="entry name" value="GH"/>
</dbReference>
<protein>
    <submittedName>
        <fullName evidence="1">Beta-glucuronidase</fullName>
    </submittedName>
</protein>
<dbReference type="EMBL" id="CP003040">
    <property type="protein sequence ID" value="AEN98036.1"/>
    <property type="molecule type" value="Genomic_DNA"/>
</dbReference>
<evidence type="ECO:0000313" key="2">
    <source>
        <dbReference type="Proteomes" id="UP000008178"/>
    </source>
</evidence>
<dbReference type="KEGG" id="rho:RHOM_14650"/>